<dbReference type="CDD" id="cd02315">
    <property type="entry name" value="ScASADH_like_N"/>
    <property type="match status" value="1"/>
</dbReference>
<dbReference type="SMART" id="SM00859">
    <property type="entry name" value="Semialdhyde_dh"/>
    <property type="match status" value="1"/>
</dbReference>
<evidence type="ECO:0000256" key="3">
    <source>
        <dbReference type="ARBA" id="ARBA00023002"/>
    </source>
</evidence>
<dbReference type="NCBIfam" id="TIGR00978">
    <property type="entry name" value="asd_EA"/>
    <property type="match status" value="1"/>
</dbReference>
<dbReference type="Pfam" id="PF01118">
    <property type="entry name" value="Semialdhyde_dh"/>
    <property type="match status" value="1"/>
</dbReference>
<protein>
    <submittedName>
        <fullName evidence="5">Aspartate-semialdehyde dehydrogenase</fullName>
    </submittedName>
</protein>
<dbReference type="EMBL" id="LT630003">
    <property type="protein sequence ID" value="SET71496.1"/>
    <property type="molecule type" value="Genomic_DNA"/>
</dbReference>
<dbReference type="SUPFAM" id="SSF51735">
    <property type="entry name" value="NAD(P)-binding Rossmann-fold domains"/>
    <property type="match status" value="1"/>
</dbReference>
<dbReference type="InterPro" id="IPR000534">
    <property type="entry name" value="Semialdehyde_DH_NAD-bd"/>
</dbReference>
<keyword evidence="6" id="KW-1185">Reference proteome</keyword>
<dbReference type="Proteomes" id="UP000198970">
    <property type="component" value="Chromosome I"/>
</dbReference>
<evidence type="ECO:0000313" key="6">
    <source>
        <dbReference type="Proteomes" id="UP000198970"/>
    </source>
</evidence>
<name>A0ABY1C5U2_9FIRM</name>
<evidence type="ECO:0000256" key="2">
    <source>
        <dbReference type="ARBA" id="ARBA00022857"/>
    </source>
</evidence>
<evidence type="ECO:0000313" key="5">
    <source>
        <dbReference type="EMBL" id="SET71496.1"/>
    </source>
</evidence>
<dbReference type="PIRSF" id="PIRSF000148">
    <property type="entry name" value="ASA_dh"/>
    <property type="match status" value="1"/>
</dbReference>
<organism evidence="5 6">
    <name type="scientific">Lacrimispora sphenoides JCM 1415</name>
    <dbReference type="NCBI Taxonomy" id="1297793"/>
    <lineage>
        <taxon>Bacteria</taxon>
        <taxon>Bacillati</taxon>
        <taxon>Bacillota</taxon>
        <taxon>Clostridia</taxon>
        <taxon>Lachnospirales</taxon>
        <taxon>Lachnospiraceae</taxon>
        <taxon>Lacrimispora</taxon>
    </lineage>
</organism>
<dbReference type="SUPFAM" id="SSF55347">
    <property type="entry name" value="Glyceraldehyde-3-phosphate dehydrogenase-like, C-terminal domain"/>
    <property type="match status" value="1"/>
</dbReference>
<dbReference type="InterPro" id="IPR005676">
    <property type="entry name" value="Asp_semi-ald_DH_pep-lack"/>
</dbReference>
<reference evidence="5 6" key="1">
    <citation type="submission" date="2016-10" db="EMBL/GenBank/DDBJ databases">
        <authorList>
            <person name="Varghese N."/>
            <person name="Submissions S."/>
        </authorList>
    </citation>
    <scope>NUCLEOTIDE SEQUENCE [LARGE SCALE GENOMIC DNA]</scope>
    <source>
        <strain evidence="5 6">ATCC 19403</strain>
    </source>
</reference>
<proteinExistence type="inferred from homology"/>
<evidence type="ECO:0000259" key="4">
    <source>
        <dbReference type="SMART" id="SM00859"/>
    </source>
</evidence>
<sequence>MEKRLRVGVLGATGMVGQRFISLLENHPWYEVVTVAASPRSAGRTYEEAVGGRWKMTTPMPETVKNLIVMNVNEVEAVAASVDFVFSAVDMTKEEIKAIEEAYAKTGTPVVSNNSAHRWTPDVPMVVPEINPEHFEVIEDQKKRLGTDRGFIVVKPNCSIQSYAPVLTAWKEFEPYEVVATTYQAISGAGKTFKDWPEMVENIIPYIGGEEEKSEQEPLRLWGKIENGEIVKASEPVITCQCIRVPVLNGHTAAVFVKFRKKPTKEELIDRIVNFKGLPQELELPSAPKQFIQYLEEDNRPQVTLDVDFEKGMGISVGRLREDSVYDYKFVGLSHNTVRGAAGGAVLSAELLTAKGYIKAKE</sequence>
<dbReference type="InterPro" id="IPR012280">
    <property type="entry name" value="Semialdhyde_DH_dimer_dom"/>
</dbReference>
<accession>A0ABY1C5U2</accession>
<dbReference type="InterPro" id="IPR051823">
    <property type="entry name" value="ASADH-related"/>
</dbReference>
<keyword evidence="3" id="KW-0560">Oxidoreductase</keyword>
<dbReference type="PANTHER" id="PTHR46718:SF1">
    <property type="entry name" value="ASPARTATE-SEMIALDEHYDE DEHYDROGENASE"/>
    <property type="match status" value="1"/>
</dbReference>
<comment type="similarity">
    <text evidence="1">Belongs to the aspartate-semialdehyde dehydrogenase family.</text>
</comment>
<gene>
    <name evidence="5" type="ORF">SAMN02745906_1338</name>
</gene>
<dbReference type="CDD" id="cd18130">
    <property type="entry name" value="ASADH_C_arch_fung_like"/>
    <property type="match status" value="1"/>
</dbReference>
<feature type="domain" description="Semialdehyde dehydrogenase NAD-binding" evidence="4">
    <location>
        <begin position="6"/>
        <end position="138"/>
    </location>
</feature>
<dbReference type="PANTHER" id="PTHR46718">
    <property type="entry name" value="ASPARTATE-SEMIALDEHYDE DEHYDROGENASE"/>
    <property type="match status" value="1"/>
</dbReference>
<dbReference type="Gene3D" id="3.30.360.10">
    <property type="entry name" value="Dihydrodipicolinate Reductase, domain 2"/>
    <property type="match status" value="1"/>
</dbReference>
<evidence type="ECO:0000256" key="1">
    <source>
        <dbReference type="ARBA" id="ARBA00010584"/>
    </source>
</evidence>
<dbReference type="NCBIfam" id="NF006416">
    <property type="entry name" value="PRK08664.1"/>
    <property type="match status" value="1"/>
</dbReference>
<dbReference type="RefSeq" id="WP_100041905.1">
    <property type="nucleotide sequence ID" value="NZ_LT630003.1"/>
</dbReference>
<dbReference type="Pfam" id="PF02774">
    <property type="entry name" value="Semialdhyde_dhC"/>
    <property type="match status" value="1"/>
</dbReference>
<keyword evidence="2" id="KW-0521">NADP</keyword>
<dbReference type="Gene3D" id="3.40.50.720">
    <property type="entry name" value="NAD(P)-binding Rossmann-like Domain"/>
    <property type="match status" value="1"/>
</dbReference>
<dbReference type="InterPro" id="IPR036291">
    <property type="entry name" value="NAD(P)-bd_dom_sf"/>
</dbReference>